<dbReference type="EMBL" id="CM037151">
    <property type="protein sequence ID" value="KAH7842393.1"/>
    <property type="molecule type" value="Genomic_DNA"/>
</dbReference>
<accession>A0ACB7XN88</accession>
<dbReference type="Proteomes" id="UP000828048">
    <property type="component" value="Chromosome 1"/>
</dbReference>
<gene>
    <name evidence="1" type="ORF">Vadar_004812</name>
</gene>
<sequence>MEFVHFRKNPKKYEDLGAKIPKCALLVGPPGTGKILLAKATAGETGVTFLSISGSDFMEMLVGVGPSRHTLYPIEKVLTSMRLLKKPSHCSVLKFFHNYGKSHTLHKKVEQLCTGQSTGLTGKK</sequence>
<protein>
    <submittedName>
        <fullName evidence="1">Uncharacterized protein</fullName>
    </submittedName>
</protein>
<name>A0ACB7XN88_9ERIC</name>
<evidence type="ECO:0000313" key="2">
    <source>
        <dbReference type="Proteomes" id="UP000828048"/>
    </source>
</evidence>
<keyword evidence="2" id="KW-1185">Reference proteome</keyword>
<evidence type="ECO:0000313" key="1">
    <source>
        <dbReference type="EMBL" id="KAH7842393.1"/>
    </source>
</evidence>
<organism evidence="1 2">
    <name type="scientific">Vaccinium darrowii</name>
    <dbReference type="NCBI Taxonomy" id="229202"/>
    <lineage>
        <taxon>Eukaryota</taxon>
        <taxon>Viridiplantae</taxon>
        <taxon>Streptophyta</taxon>
        <taxon>Embryophyta</taxon>
        <taxon>Tracheophyta</taxon>
        <taxon>Spermatophyta</taxon>
        <taxon>Magnoliopsida</taxon>
        <taxon>eudicotyledons</taxon>
        <taxon>Gunneridae</taxon>
        <taxon>Pentapetalae</taxon>
        <taxon>asterids</taxon>
        <taxon>Ericales</taxon>
        <taxon>Ericaceae</taxon>
        <taxon>Vaccinioideae</taxon>
        <taxon>Vaccinieae</taxon>
        <taxon>Vaccinium</taxon>
    </lineage>
</organism>
<reference evidence="1 2" key="1">
    <citation type="journal article" date="2021" name="Hortic Res">
        <title>High-quality reference genome and annotation aids understanding of berry development for evergreen blueberry (Vaccinium darrowii).</title>
        <authorList>
            <person name="Yu J."/>
            <person name="Hulse-Kemp A.M."/>
            <person name="Babiker E."/>
            <person name="Staton M."/>
        </authorList>
    </citation>
    <scope>NUCLEOTIDE SEQUENCE [LARGE SCALE GENOMIC DNA]</scope>
    <source>
        <strain evidence="2">cv. NJ 8807/NJ 8810</strain>
        <tissue evidence="1">Young leaf</tissue>
    </source>
</reference>
<comment type="caution">
    <text evidence="1">The sequence shown here is derived from an EMBL/GenBank/DDBJ whole genome shotgun (WGS) entry which is preliminary data.</text>
</comment>
<proteinExistence type="predicted"/>